<dbReference type="eggNOG" id="ENOG502QSRH">
    <property type="taxonomic scope" value="Eukaryota"/>
</dbReference>
<evidence type="ECO:0000313" key="3">
    <source>
        <dbReference type="Proteomes" id="UP000016936"/>
    </source>
</evidence>
<evidence type="ECO:0000313" key="2">
    <source>
        <dbReference type="EMBL" id="EMD87178.1"/>
    </source>
</evidence>
<dbReference type="InterPro" id="IPR055222">
    <property type="entry name" value="PRISE-like_Rossmann-fold"/>
</dbReference>
<dbReference type="CDD" id="cd08948">
    <property type="entry name" value="5beta-POR_like_SDR_a"/>
    <property type="match status" value="1"/>
</dbReference>
<organism evidence="2 3">
    <name type="scientific">Cochliobolus heterostrophus (strain C5 / ATCC 48332 / race O)</name>
    <name type="common">Southern corn leaf blight fungus</name>
    <name type="synonym">Bipolaris maydis</name>
    <dbReference type="NCBI Taxonomy" id="701091"/>
    <lineage>
        <taxon>Eukaryota</taxon>
        <taxon>Fungi</taxon>
        <taxon>Dikarya</taxon>
        <taxon>Ascomycota</taxon>
        <taxon>Pezizomycotina</taxon>
        <taxon>Dothideomycetes</taxon>
        <taxon>Pleosporomycetidae</taxon>
        <taxon>Pleosporales</taxon>
        <taxon>Pleosporineae</taxon>
        <taxon>Pleosporaceae</taxon>
        <taxon>Bipolaris</taxon>
    </lineage>
</organism>
<dbReference type="Pfam" id="PF22917">
    <property type="entry name" value="PRISE"/>
    <property type="match status" value="1"/>
</dbReference>
<gene>
    <name evidence="2" type="ORF">COCHEDRAFT_1217385</name>
</gene>
<protein>
    <recommendedName>
        <fullName evidence="1">PRISE-like Rossmann-fold domain-containing protein</fullName>
    </recommendedName>
</protein>
<dbReference type="PANTHER" id="PTHR32487:SF0">
    <property type="entry name" value="3-OXO-DELTA(4,5)-STEROID 5-BETA-REDUCTASE"/>
    <property type="match status" value="1"/>
</dbReference>
<keyword evidence="3" id="KW-1185">Reference proteome</keyword>
<evidence type="ECO:0000259" key="1">
    <source>
        <dbReference type="Pfam" id="PF22917"/>
    </source>
</evidence>
<reference evidence="3" key="2">
    <citation type="journal article" date="2013" name="PLoS Genet.">
        <title>Comparative genome structure, secondary metabolite, and effector coding capacity across Cochliobolus pathogens.</title>
        <authorList>
            <person name="Condon B.J."/>
            <person name="Leng Y."/>
            <person name="Wu D."/>
            <person name="Bushley K.E."/>
            <person name="Ohm R.A."/>
            <person name="Otillar R."/>
            <person name="Martin J."/>
            <person name="Schackwitz W."/>
            <person name="Grimwood J."/>
            <person name="MohdZainudin N."/>
            <person name="Xue C."/>
            <person name="Wang R."/>
            <person name="Manning V.A."/>
            <person name="Dhillon B."/>
            <person name="Tu Z.J."/>
            <person name="Steffenson B.J."/>
            <person name="Salamov A."/>
            <person name="Sun H."/>
            <person name="Lowry S."/>
            <person name="LaButti K."/>
            <person name="Han J."/>
            <person name="Copeland A."/>
            <person name="Lindquist E."/>
            <person name="Barry K."/>
            <person name="Schmutz J."/>
            <person name="Baker S.E."/>
            <person name="Ciuffetti L.M."/>
            <person name="Grigoriev I.V."/>
            <person name="Zhong S."/>
            <person name="Turgeon B.G."/>
        </authorList>
    </citation>
    <scope>NUCLEOTIDE SEQUENCE [LARGE SCALE GENOMIC DNA]</scope>
    <source>
        <strain evidence="3">C5 / ATCC 48332 / race O</strain>
    </source>
</reference>
<name>M2UGQ7_COCH5</name>
<dbReference type="OrthoDB" id="1731983at2759"/>
<dbReference type="OMA" id="TWIETYR"/>
<dbReference type="InterPro" id="IPR036291">
    <property type="entry name" value="NAD(P)-bd_dom_sf"/>
</dbReference>
<dbReference type="EMBL" id="KB445582">
    <property type="protein sequence ID" value="EMD87178.1"/>
    <property type="molecule type" value="Genomic_DNA"/>
</dbReference>
<dbReference type="Gene3D" id="3.40.50.720">
    <property type="entry name" value="NAD(P)-binding Rossmann-like Domain"/>
    <property type="match status" value="1"/>
</dbReference>
<dbReference type="AlphaFoldDB" id="M2UGQ7"/>
<feature type="domain" description="PRISE-like Rossmann-fold" evidence="1">
    <location>
        <begin position="6"/>
        <end position="193"/>
    </location>
</feature>
<dbReference type="STRING" id="701091.M2UGQ7"/>
<dbReference type="SUPFAM" id="SSF51735">
    <property type="entry name" value="NAD(P)-binding Rossmann-fold domains"/>
    <property type="match status" value="1"/>
</dbReference>
<sequence length="334" mass="38547">MAPKVALITGANGISGHALIEHLIRQPRSEWSKIVISSRSPLVSYWVDPRVEFVSIDFLSPVEDVIKRMKTLCYDVTHAFFTSYVHADNFKELKVLNTPLFRTFLVAIDTVAGQNLERVSLQTGGKHYGVHLGPVEVPCHEAISRYDNKGENFYFEQEDILFKLQEGKKWTCNIIRPNAIIGFTPGNLTVFTMTHDNCQNEAFNHTNGDVFVWKYFWPKIGSYFGLDVPEPVFTRATGESQALENEFSMTEWAKDKKPIWDSICDKYGGKKEAFDWGTWWFFDWVVGKSWMSISSVNKARKYGWTRYDDTYETWIETYRSFENAGILPKIPKKV</sequence>
<dbReference type="Proteomes" id="UP000016936">
    <property type="component" value="Unassembled WGS sequence"/>
</dbReference>
<accession>M2UGQ7</accession>
<reference evidence="2 3" key="1">
    <citation type="journal article" date="2012" name="PLoS Pathog.">
        <title>Diverse lifestyles and strategies of plant pathogenesis encoded in the genomes of eighteen Dothideomycetes fungi.</title>
        <authorList>
            <person name="Ohm R.A."/>
            <person name="Feau N."/>
            <person name="Henrissat B."/>
            <person name="Schoch C.L."/>
            <person name="Horwitz B.A."/>
            <person name="Barry K.W."/>
            <person name="Condon B.J."/>
            <person name="Copeland A.C."/>
            <person name="Dhillon B."/>
            <person name="Glaser F."/>
            <person name="Hesse C.N."/>
            <person name="Kosti I."/>
            <person name="LaButti K."/>
            <person name="Lindquist E.A."/>
            <person name="Lucas S."/>
            <person name="Salamov A.A."/>
            <person name="Bradshaw R.E."/>
            <person name="Ciuffetti L."/>
            <person name="Hamelin R.C."/>
            <person name="Kema G.H.J."/>
            <person name="Lawrence C."/>
            <person name="Scott J.A."/>
            <person name="Spatafora J.W."/>
            <person name="Turgeon B.G."/>
            <person name="de Wit P.J.G.M."/>
            <person name="Zhong S."/>
            <person name="Goodwin S.B."/>
            <person name="Grigoriev I.V."/>
        </authorList>
    </citation>
    <scope>NUCLEOTIDE SEQUENCE [LARGE SCALE GENOMIC DNA]</scope>
    <source>
        <strain evidence="3">C5 / ATCC 48332 / race O</strain>
    </source>
</reference>
<proteinExistence type="predicted"/>
<dbReference type="HOGENOM" id="CLU_030125_1_0_1"/>
<dbReference type="PANTHER" id="PTHR32487">
    <property type="entry name" value="3-OXO-DELTA(4,5)-STEROID 5-BETA-REDUCTASE"/>
    <property type="match status" value="1"/>
</dbReference>